<comment type="caution">
    <text evidence="2">The sequence shown here is derived from an EMBL/GenBank/DDBJ whole genome shotgun (WGS) entry which is preliminary data.</text>
</comment>
<gene>
    <name evidence="2" type="ORF">RHGRI_021160</name>
</gene>
<evidence type="ECO:0000313" key="3">
    <source>
        <dbReference type="Proteomes" id="UP000823749"/>
    </source>
</evidence>
<dbReference type="EMBL" id="JACTNZ010000007">
    <property type="protein sequence ID" value="KAG5541219.1"/>
    <property type="molecule type" value="Genomic_DNA"/>
</dbReference>
<feature type="region of interest" description="Disordered" evidence="1">
    <location>
        <begin position="45"/>
        <end position="78"/>
    </location>
</feature>
<proteinExistence type="predicted"/>
<evidence type="ECO:0000256" key="1">
    <source>
        <dbReference type="SAM" id="MobiDB-lite"/>
    </source>
</evidence>
<sequence length="127" mass="14266">MKFLEITGMNKVKFLKITRVNKEKQRSYETDSGVKLVNHTEVQETGEERKIFDEISGDHGDEQGQVSKDHRGEQGEAKVTEVEPMIGVVHGGEQVGVCGEEEGEKGGVQVSKDDGVKRMMKQKKYRD</sequence>
<feature type="compositionally biased region" description="Basic residues" evidence="1">
    <location>
        <begin position="118"/>
        <end position="127"/>
    </location>
</feature>
<evidence type="ECO:0000313" key="2">
    <source>
        <dbReference type="EMBL" id="KAG5541219.1"/>
    </source>
</evidence>
<protein>
    <recommendedName>
        <fullName evidence="4">Dehydrin-like protein</fullName>
    </recommendedName>
</protein>
<reference evidence="2" key="1">
    <citation type="submission" date="2020-08" db="EMBL/GenBank/DDBJ databases">
        <title>Plant Genome Project.</title>
        <authorList>
            <person name="Zhang R.-G."/>
        </authorList>
    </citation>
    <scope>NUCLEOTIDE SEQUENCE</scope>
    <source>
        <strain evidence="2">WSP0</strain>
        <tissue evidence="2">Leaf</tissue>
    </source>
</reference>
<feature type="compositionally biased region" description="Basic and acidic residues" evidence="1">
    <location>
        <begin position="46"/>
        <end position="78"/>
    </location>
</feature>
<organism evidence="2 3">
    <name type="scientific">Rhododendron griersonianum</name>
    <dbReference type="NCBI Taxonomy" id="479676"/>
    <lineage>
        <taxon>Eukaryota</taxon>
        <taxon>Viridiplantae</taxon>
        <taxon>Streptophyta</taxon>
        <taxon>Embryophyta</taxon>
        <taxon>Tracheophyta</taxon>
        <taxon>Spermatophyta</taxon>
        <taxon>Magnoliopsida</taxon>
        <taxon>eudicotyledons</taxon>
        <taxon>Gunneridae</taxon>
        <taxon>Pentapetalae</taxon>
        <taxon>asterids</taxon>
        <taxon>Ericales</taxon>
        <taxon>Ericaceae</taxon>
        <taxon>Ericoideae</taxon>
        <taxon>Rhodoreae</taxon>
        <taxon>Rhododendron</taxon>
    </lineage>
</organism>
<name>A0AAV6JRC2_9ERIC</name>
<dbReference type="Proteomes" id="UP000823749">
    <property type="component" value="Chromosome 7"/>
</dbReference>
<feature type="region of interest" description="Disordered" evidence="1">
    <location>
        <begin position="98"/>
        <end position="127"/>
    </location>
</feature>
<dbReference type="AlphaFoldDB" id="A0AAV6JRC2"/>
<evidence type="ECO:0008006" key="4">
    <source>
        <dbReference type="Google" id="ProtNLM"/>
    </source>
</evidence>
<keyword evidence="3" id="KW-1185">Reference proteome</keyword>
<accession>A0AAV6JRC2</accession>